<dbReference type="EMBL" id="MHHR01000009">
    <property type="protein sequence ID" value="OGY34862.1"/>
    <property type="molecule type" value="Genomic_DNA"/>
</dbReference>
<organism evidence="5 6">
    <name type="scientific">Candidatus Andersenbacteria bacterium RIFCSPHIGHO2_12_FULL_45_11</name>
    <dbReference type="NCBI Taxonomy" id="1797281"/>
    <lineage>
        <taxon>Bacteria</taxon>
        <taxon>Candidatus Anderseniibacteriota</taxon>
    </lineage>
</organism>
<protein>
    <recommendedName>
        <fullName evidence="4">Bacterial type II secretion system protein E domain-containing protein</fullName>
    </recommendedName>
</protein>
<dbReference type="InterPro" id="IPR027417">
    <property type="entry name" value="P-loop_NTPase"/>
</dbReference>
<dbReference type="PANTHER" id="PTHR30258">
    <property type="entry name" value="TYPE II SECRETION SYSTEM PROTEIN GSPE-RELATED"/>
    <property type="match status" value="1"/>
</dbReference>
<proteinExistence type="inferred from homology"/>
<reference evidence="5 6" key="1">
    <citation type="journal article" date="2016" name="Nat. Commun.">
        <title>Thousands of microbial genomes shed light on interconnected biogeochemical processes in an aquifer system.</title>
        <authorList>
            <person name="Anantharaman K."/>
            <person name="Brown C.T."/>
            <person name="Hug L.A."/>
            <person name="Sharon I."/>
            <person name="Castelle C.J."/>
            <person name="Probst A.J."/>
            <person name="Thomas B.C."/>
            <person name="Singh A."/>
            <person name="Wilkins M.J."/>
            <person name="Karaoz U."/>
            <person name="Brodie E.L."/>
            <person name="Williams K.H."/>
            <person name="Hubbard S.S."/>
            <person name="Banfield J.F."/>
        </authorList>
    </citation>
    <scope>NUCLEOTIDE SEQUENCE [LARGE SCALE GENOMIC DNA]</scope>
</reference>
<feature type="domain" description="Bacterial type II secretion system protein E" evidence="4">
    <location>
        <begin position="251"/>
        <end position="265"/>
    </location>
</feature>
<dbReference type="Proteomes" id="UP000177528">
    <property type="component" value="Unassembled WGS sequence"/>
</dbReference>
<dbReference type="GO" id="GO:0005524">
    <property type="term" value="F:ATP binding"/>
    <property type="evidence" value="ECO:0007669"/>
    <property type="project" value="UniProtKB-KW"/>
</dbReference>
<evidence type="ECO:0000256" key="3">
    <source>
        <dbReference type="ARBA" id="ARBA00022840"/>
    </source>
</evidence>
<dbReference type="SMART" id="SM00382">
    <property type="entry name" value="AAA"/>
    <property type="match status" value="1"/>
</dbReference>
<comment type="caution">
    <text evidence="5">The sequence shown here is derived from an EMBL/GenBank/DDBJ whole genome shotgun (WGS) entry which is preliminary data.</text>
</comment>
<gene>
    <name evidence="5" type="ORF">A3D99_03050</name>
</gene>
<dbReference type="GO" id="GO:0005886">
    <property type="term" value="C:plasma membrane"/>
    <property type="evidence" value="ECO:0007669"/>
    <property type="project" value="TreeGrafter"/>
</dbReference>
<keyword evidence="2" id="KW-0547">Nucleotide-binding</keyword>
<evidence type="ECO:0000313" key="6">
    <source>
        <dbReference type="Proteomes" id="UP000177528"/>
    </source>
</evidence>
<dbReference type="AlphaFoldDB" id="A0A1G1X4B8"/>
<dbReference type="SUPFAM" id="SSF52540">
    <property type="entry name" value="P-loop containing nucleoside triphosphate hydrolases"/>
    <property type="match status" value="1"/>
</dbReference>
<name>A0A1G1X4B8_9BACT</name>
<sequence length="445" mass="48909">MAAALARYRRDAALDTAPQDELKIGQKEADAFATELKNLQDLGLRITSMPPTEILSAIVISAVRLRASDIHVEPKEKEARLRFRIDGVLQDVATFDRQGWALILSRVKVMARLKLNVRDVPQDGSFVLRIGDETYDMRLSTLPGGTGENIVIRLLDRRAEAAEIAALGMKPRDLDVVMRELKRVNGMILITGPTGSGKTTTLASFLREVNNAELKIITLEDPIEYRIPGVEQTQVDADAGYSFAIGLRSILRQDPDMIMVGEMRDVETAETAVHAALTGHLVFSTLHTNDAAGAIPRLVDMGIKPYVLAPSLNLVIAQRLVRVLCPSCAQEYEPDETVRTRIIAAMKGVREDIFNPNILQDASLRFARAVGCGACANTGYRGRLGAFEIFPVQDTMKELILSGASSQDIQRVALEGGMTTIAQDGYLKVIDRKTTLEEVERVSQE</sequence>
<evidence type="ECO:0000259" key="4">
    <source>
        <dbReference type="PROSITE" id="PS00662"/>
    </source>
</evidence>
<dbReference type="CDD" id="cd01129">
    <property type="entry name" value="PulE-GspE-like"/>
    <property type="match status" value="1"/>
</dbReference>
<dbReference type="InterPro" id="IPR003593">
    <property type="entry name" value="AAA+_ATPase"/>
</dbReference>
<comment type="similarity">
    <text evidence="1">Belongs to the GSP E family.</text>
</comment>
<dbReference type="PANTHER" id="PTHR30258:SF3">
    <property type="entry name" value="SLL1921 PROTEIN"/>
    <property type="match status" value="1"/>
</dbReference>
<dbReference type="GO" id="GO:0016887">
    <property type="term" value="F:ATP hydrolysis activity"/>
    <property type="evidence" value="ECO:0007669"/>
    <property type="project" value="TreeGrafter"/>
</dbReference>
<evidence type="ECO:0000256" key="1">
    <source>
        <dbReference type="ARBA" id="ARBA00006611"/>
    </source>
</evidence>
<dbReference type="Gene3D" id="3.30.450.90">
    <property type="match status" value="1"/>
</dbReference>
<dbReference type="InterPro" id="IPR001482">
    <property type="entry name" value="T2SS/T4SS_dom"/>
</dbReference>
<evidence type="ECO:0000313" key="5">
    <source>
        <dbReference type="EMBL" id="OGY34862.1"/>
    </source>
</evidence>
<accession>A0A1G1X4B8</accession>
<dbReference type="Pfam" id="PF00437">
    <property type="entry name" value="T2SSE"/>
    <property type="match status" value="1"/>
</dbReference>
<keyword evidence="3" id="KW-0067">ATP-binding</keyword>
<evidence type="ECO:0000256" key="2">
    <source>
        <dbReference type="ARBA" id="ARBA00022741"/>
    </source>
</evidence>
<dbReference type="Gene3D" id="3.40.50.300">
    <property type="entry name" value="P-loop containing nucleotide triphosphate hydrolases"/>
    <property type="match status" value="1"/>
</dbReference>
<dbReference type="PROSITE" id="PS00662">
    <property type="entry name" value="T2SP_E"/>
    <property type="match status" value="1"/>
</dbReference>